<dbReference type="PANTHER" id="PTHR43194">
    <property type="entry name" value="HYDROLASE ALPHA/BETA FOLD FAMILY"/>
    <property type="match status" value="1"/>
</dbReference>
<accession>A0A1M6UN97</accession>
<protein>
    <submittedName>
        <fullName evidence="2">Pimeloyl-ACP methyl ester carboxylesterase</fullName>
    </submittedName>
</protein>
<sequence>MQRRTVRTDDDVQLQIVEFGGSGAPILLLHGLMGRATTWWPVARWLVAHGRVLAPDARGHGRSQARGPWTTDRLVADVETVLEPLGPATVIGHSMGGLHALVLAARRPDLVRALIVEDIAVDFTDRSAADARAWFTALPQPFASLAHVREVFGVPRREFGDYMSECVEERADGYHLLAEVEHAVAIAAEWAQITHWAVLPQVRCPALLVEAEESVAPPGHMAEMARRMPDARHVRVLGTGHLVHAAAPETYRRHVEAFLSAVSRTPPPR</sequence>
<dbReference type="GO" id="GO:0003824">
    <property type="term" value="F:catalytic activity"/>
    <property type="evidence" value="ECO:0007669"/>
    <property type="project" value="UniProtKB-ARBA"/>
</dbReference>
<dbReference type="AlphaFoldDB" id="A0A1M6UN97"/>
<reference evidence="2 3" key="1">
    <citation type="submission" date="2016-11" db="EMBL/GenBank/DDBJ databases">
        <authorList>
            <person name="Jaros S."/>
            <person name="Januszkiewicz K."/>
            <person name="Wedrychowicz H."/>
        </authorList>
    </citation>
    <scope>NUCLEOTIDE SEQUENCE [LARGE SCALE GENOMIC DNA]</scope>
    <source>
        <strain evidence="2 3">DSM 43832</strain>
    </source>
</reference>
<dbReference type="InterPro" id="IPR000073">
    <property type="entry name" value="AB_hydrolase_1"/>
</dbReference>
<dbReference type="RefSeq" id="WP_234997269.1">
    <property type="nucleotide sequence ID" value="NZ_FRAP01000010.1"/>
</dbReference>
<dbReference type="PRINTS" id="PR00111">
    <property type="entry name" value="ABHYDROLASE"/>
</dbReference>
<evidence type="ECO:0000259" key="1">
    <source>
        <dbReference type="Pfam" id="PF00561"/>
    </source>
</evidence>
<feature type="domain" description="AB hydrolase-1" evidence="1">
    <location>
        <begin position="25"/>
        <end position="244"/>
    </location>
</feature>
<dbReference type="Gene3D" id="3.40.50.1820">
    <property type="entry name" value="alpha/beta hydrolase"/>
    <property type="match status" value="1"/>
</dbReference>
<dbReference type="SUPFAM" id="SSF53474">
    <property type="entry name" value="alpha/beta-Hydrolases"/>
    <property type="match status" value="1"/>
</dbReference>
<dbReference type="InterPro" id="IPR029058">
    <property type="entry name" value="AB_hydrolase_fold"/>
</dbReference>
<keyword evidence="3" id="KW-1185">Reference proteome</keyword>
<dbReference type="Pfam" id="PF00561">
    <property type="entry name" value="Abhydrolase_1"/>
    <property type="match status" value="1"/>
</dbReference>
<name>A0A1M6UN97_PSETH</name>
<gene>
    <name evidence="2" type="ORF">SAMN05443637_110192</name>
</gene>
<dbReference type="InterPro" id="IPR050228">
    <property type="entry name" value="Carboxylesterase_BioH"/>
</dbReference>
<proteinExistence type="predicted"/>
<dbReference type="Proteomes" id="UP000184363">
    <property type="component" value="Unassembled WGS sequence"/>
</dbReference>
<dbReference type="STRING" id="1848.SAMN05443637_110192"/>
<dbReference type="EMBL" id="FRAP01000010">
    <property type="protein sequence ID" value="SHK70646.1"/>
    <property type="molecule type" value="Genomic_DNA"/>
</dbReference>
<evidence type="ECO:0000313" key="2">
    <source>
        <dbReference type="EMBL" id="SHK70646.1"/>
    </source>
</evidence>
<evidence type="ECO:0000313" key="3">
    <source>
        <dbReference type="Proteomes" id="UP000184363"/>
    </source>
</evidence>
<organism evidence="2 3">
    <name type="scientific">Pseudonocardia thermophila</name>
    <dbReference type="NCBI Taxonomy" id="1848"/>
    <lineage>
        <taxon>Bacteria</taxon>
        <taxon>Bacillati</taxon>
        <taxon>Actinomycetota</taxon>
        <taxon>Actinomycetes</taxon>
        <taxon>Pseudonocardiales</taxon>
        <taxon>Pseudonocardiaceae</taxon>
        <taxon>Pseudonocardia</taxon>
    </lineage>
</organism>
<dbReference type="PANTHER" id="PTHR43194:SF2">
    <property type="entry name" value="PEROXISOMAL MEMBRANE PROTEIN LPX1"/>
    <property type="match status" value="1"/>
</dbReference>